<proteinExistence type="predicted"/>
<reference evidence="2 3" key="1">
    <citation type="journal article" date="2014" name="Genome Biol.">
        <title>Transcriptome and methylome profiling reveals relics of genome dominance in the mesopolyploid Brassica oleracea.</title>
        <authorList>
            <person name="Parkin I.A."/>
            <person name="Koh C."/>
            <person name="Tang H."/>
            <person name="Robinson S.J."/>
            <person name="Kagale S."/>
            <person name="Clarke W.E."/>
            <person name="Town C.D."/>
            <person name="Nixon J."/>
            <person name="Krishnakumar V."/>
            <person name="Bidwell S.L."/>
            <person name="Denoeud F."/>
            <person name="Belcram H."/>
            <person name="Links M.G."/>
            <person name="Just J."/>
            <person name="Clarke C."/>
            <person name="Bender T."/>
            <person name="Huebert T."/>
            <person name="Mason A.S."/>
            <person name="Pires J.C."/>
            <person name="Barker G."/>
            <person name="Moore J."/>
            <person name="Walley P.G."/>
            <person name="Manoli S."/>
            <person name="Batley J."/>
            <person name="Edwards D."/>
            <person name="Nelson M.N."/>
            <person name="Wang X."/>
            <person name="Paterson A.H."/>
            <person name="King G."/>
            <person name="Bancroft I."/>
            <person name="Chalhoub B."/>
            <person name="Sharpe A.G."/>
        </authorList>
    </citation>
    <scope>NUCLEOTIDE SEQUENCE</scope>
    <source>
        <strain evidence="2 3">cv. TO1000</strain>
    </source>
</reference>
<keyword evidence="3" id="KW-1185">Reference proteome</keyword>
<evidence type="ECO:0000256" key="1">
    <source>
        <dbReference type="SAM" id="MobiDB-lite"/>
    </source>
</evidence>
<dbReference type="eggNOG" id="KOG0017">
    <property type="taxonomic scope" value="Eukaryota"/>
</dbReference>
<feature type="region of interest" description="Disordered" evidence="1">
    <location>
        <begin position="39"/>
        <end position="63"/>
    </location>
</feature>
<evidence type="ECO:0000313" key="3">
    <source>
        <dbReference type="Proteomes" id="UP000032141"/>
    </source>
</evidence>
<reference evidence="2" key="2">
    <citation type="submission" date="2015-03" db="UniProtKB">
        <authorList>
            <consortium name="EnsemblPlants"/>
        </authorList>
    </citation>
    <scope>IDENTIFICATION</scope>
</reference>
<dbReference type="Proteomes" id="UP000032141">
    <property type="component" value="Chromosome C3"/>
</dbReference>
<dbReference type="Gramene" id="Bo3g090060.1">
    <property type="protein sequence ID" value="Bo3g090060.1"/>
    <property type="gene ID" value="Bo3g090060"/>
</dbReference>
<dbReference type="HOGENOM" id="CLU_192629_0_0_1"/>
<protein>
    <submittedName>
        <fullName evidence="2">Uncharacterized protein</fullName>
    </submittedName>
</protein>
<sequence length="63" mass="7169">MEIILLQRLAYELQGSFTDPKKVIKSQVPAVNAPIKMDVPEGQYQTANESKERLKRERPIGSK</sequence>
<feature type="compositionally biased region" description="Basic and acidic residues" evidence="1">
    <location>
        <begin position="49"/>
        <end position="63"/>
    </location>
</feature>
<dbReference type="AlphaFoldDB" id="A0A0D3BDV9"/>
<evidence type="ECO:0000313" key="2">
    <source>
        <dbReference type="EnsemblPlants" id="Bo3g090060.1"/>
    </source>
</evidence>
<organism evidence="2 3">
    <name type="scientific">Brassica oleracea var. oleracea</name>
    <dbReference type="NCBI Taxonomy" id="109376"/>
    <lineage>
        <taxon>Eukaryota</taxon>
        <taxon>Viridiplantae</taxon>
        <taxon>Streptophyta</taxon>
        <taxon>Embryophyta</taxon>
        <taxon>Tracheophyta</taxon>
        <taxon>Spermatophyta</taxon>
        <taxon>Magnoliopsida</taxon>
        <taxon>eudicotyledons</taxon>
        <taxon>Gunneridae</taxon>
        <taxon>Pentapetalae</taxon>
        <taxon>rosids</taxon>
        <taxon>malvids</taxon>
        <taxon>Brassicales</taxon>
        <taxon>Brassicaceae</taxon>
        <taxon>Brassiceae</taxon>
        <taxon>Brassica</taxon>
    </lineage>
</organism>
<name>A0A0D3BDV9_BRAOL</name>
<dbReference type="EnsemblPlants" id="Bo3g090060.1">
    <property type="protein sequence ID" value="Bo3g090060.1"/>
    <property type="gene ID" value="Bo3g090060"/>
</dbReference>
<accession>A0A0D3BDV9</accession>